<dbReference type="InterPro" id="IPR018247">
    <property type="entry name" value="EF_Hand_1_Ca_BS"/>
</dbReference>
<dbReference type="Pfam" id="PF13499">
    <property type="entry name" value="EF-hand_7"/>
    <property type="match status" value="1"/>
</dbReference>
<keyword evidence="1" id="KW-0479">Metal-binding</keyword>
<dbReference type="PROSITE" id="PS00018">
    <property type="entry name" value="EF_HAND_1"/>
    <property type="match status" value="3"/>
</dbReference>
<dbReference type="CDD" id="cd00051">
    <property type="entry name" value="EFh"/>
    <property type="match status" value="1"/>
</dbReference>
<dbReference type="SMART" id="SM00054">
    <property type="entry name" value="EFh"/>
    <property type="match status" value="3"/>
</dbReference>
<gene>
    <name evidence="6" type="ORF">Ctob_013683</name>
</gene>
<feature type="domain" description="EF-hand" evidence="5">
    <location>
        <begin position="330"/>
        <end position="365"/>
    </location>
</feature>
<evidence type="ECO:0000256" key="3">
    <source>
        <dbReference type="ARBA" id="ARBA00022837"/>
    </source>
</evidence>
<evidence type="ECO:0000256" key="2">
    <source>
        <dbReference type="ARBA" id="ARBA00022737"/>
    </source>
</evidence>
<proteinExistence type="predicted"/>
<dbReference type="GO" id="GO:0005509">
    <property type="term" value="F:calcium ion binding"/>
    <property type="evidence" value="ECO:0007669"/>
    <property type="project" value="InterPro"/>
</dbReference>
<feature type="domain" description="EF-hand" evidence="5">
    <location>
        <begin position="294"/>
        <end position="329"/>
    </location>
</feature>
<dbReference type="PANTHER" id="PTHR34524:SF6">
    <property type="entry name" value="CALCYPHOSINE LIKE"/>
    <property type="match status" value="1"/>
</dbReference>
<dbReference type="InterPro" id="IPR011992">
    <property type="entry name" value="EF-hand-dom_pair"/>
</dbReference>
<feature type="region of interest" description="Disordered" evidence="4">
    <location>
        <begin position="1"/>
        <end position="101"/>
    </location>
</feature>
<keyword evidence="7" id="KW-1185">Reference proteome</keyword>
<feature type="region of interest" description="Disordered" evidence="4">
    <location>
        <begin position="122"/>
        <end position="142"/>
    </location>
</feature>
<feature type="compositionally biased region" description="Low complexity" evidence="4">
    <location>
        <begin position="65"/>
        <end position="80"/>
    </location>
</feature>
<dbReference type="SUPFAM" id="SSF47473">
    <property type="entry name" value="EF-hand"/>
    <property type="match status" value="1"/>
</dbReference>
<dbReference type="EMBL" id="JWZX01001568">
    <property type="protein sequence ID" value="KOO33245.1"/>
    <property type="molecule type" value="Genomic_DNA"/>
</dbReference>
<feature type="compositionally biased region" description="Basic and acidic residues" evidence="4">
    <location>
        <begin position="23"/>
        <end position="35"/>
    </location>
</feature>
<name>A0A0M0K355_9EUKA</name>
<reference evidence="7" key="1">
    <citation type="journal article" date="2015" name="PLoS Genet.">
        <title>Genome Sequence and Transcriptome Analyses of Chrysochromulina tobin: Metabolic Tools for Enhanced Algal Fitness in the Prominent Order Prymnesiales (Haptophyceae).</title>
        <authorList>
            <person name="Hovde B.T."/>
            <person name="Deodato C.R."/>
            <person name="Hunsperger H.M."/>
            <person name="Ryken S.A."/>
            <person name="Yost W."/>
            <person name="Jha R.K."/>
            <person name="Patterson J."/>
            <person name="Monnat R.J. Jr."/>
            <person name="Barlow S.B."/>
            <person name="Starkenburg S.R."/>
            <person name="Cattolico R.A."/>
        </authorList>
    </citation>
    <scope>NUCLEOTIDE SEQUENCE</scope>
    <source>
        <strain evidence="7">CCMP291</strain>
    </source>
</reference>
<dbReference type="PROSITE" id="PS50222">
    <property type="entry name" value="EF_HAND_2"/>
    <property type="match status" value="3"/>
</dbReference>
<evidence type="ECO:0000313" key="6">
    <source>
        <dbReference type="EMBL" id="KOO33245.1"/>
    </source>
</evidence>
<dbReference type="InterPro" id="IPR002048">
    <property type="entry name" value="EF_hand_dom"/>
</dbReference>
<keyword evidence="3" id="KW-0106">Calcium</keyword>
<feature type="region of interest" description="Disordered" evidence="4">
    <location>
        <begin position="394"/>
        <end position="454"/>
    </location>
</feature>
<comment type="caution">
    <text evidence="6">The sequence shown here is derived from an EMBL/GenBank/DDBJ whole genome shotgun (WGS) entry which is preliminary data.</text>
</comment>
<dbReference type="Proteomes" id="UP000037460">
    <property type="component" value="Unassembled WGS sequence"/>
</dbReference>
<accession>A0A0M0K355</accession>
<feature type="compositionally biased region" description="Low complexity" evidence="4">
    <location>
        <begin position="423"/>
        <end position="437"/>
    </location>
</feature>
<feature type="non-terminal residue" evidence="6">
    <location>
        <position position="909"/>
    </location>
</feature>
<protein>
    <submittedName>
        <fullName evidence="6">Troponin</fullName>
    </submittedName>
</protein>
<keyword evidence="2" id="KW-0677">Repeat</keyword>
<evidence type="ECO:0000313" key="7">
    <source>
        <dbReference type="Proteomes" id="UP000037460"/>
    </source>
</evidence>
<dbReference type="PANTHER" id="PTHR34524">
    <property type="entry name" value="CALCYPHOSIN"/>
    <property type="match status" value="1"/>
</dbReference>
<dbReference type="InterPro" id="IPR051581">
    <property type="entry name" value="Ca-bind"/>
</dbReference>
<evidence type="ECO:0000259" key="5">
    <source>
        <dbReference type="PROSITE" id="PS50222"/>
    </source>
</evidence>
<feature type="domain" description="EF-hand" evidence="5">
    <location>
        <begin position="258"/>
        <end position="293"/>
    </location>
</feature>
<evidence type="ECO:0000256" key="4">
    <source>
        <dbReference type="SAM" id="MobiDB-lite"/>
    </source>
</evidence>
<dbReference type="Gene3D" id="1.10.238.10">
    <property type="entry name" value="EF-hand"/>
    <property type="match status" value="2"/>
</dbReference>
<organism evidence="6 7">
    <name type="scientific">Chrysochromulina tobinii</name>
    <dbReference type="NCBI Taxonomy" id="1460289"/>
    <lineage>
        <taxon>Eukaryota</taxon>
        <taxon>Haptista</taxon>
        <taxon>Haptophyta</taxon>
        <taxon>Prymnesiophyceae</taxon>
        <taxon>Prymnesiales</taxon>
        <taxon>Chrysochromulinaceae</taxon>
        <taxon>Chrysochromulina</taxon>
    </lineage>
</organism>
<sequence>MSGLKNARWGVMRPPPPIGRRLSNHEMRKAADQRPPEIPPPPSQEGPVSQLFVSTVDSPVFTPGSIRSTTGVVSRSRSPSLLQGSRTPAGWTQGPKPPPAPDLFTQSLPNAARPAWDQNFASSSADAELRSPAKTRVIKNPRHVEWRRQNDERRLDWRHQVASSDTLRSEATASRNDNSRYIAVSTPVAKSVRAVPREAKDLLRLGLASSLERLAERFRARDGAQISSGEIGFDEFRLSLAQLGLFAKLATFGHSLAVAEAAAETLFGEFDGDGSGVISFEEFLRYALRDALRQSLTRVIDLFRQLDSDRDGKIGLAEFGKVLKAAGVVAPEDVVERLFAQMDLDGDGAIDPKELHRVLRSEDVKLEGVMYPGGRGSIELEPKNLHGLRQSLDGVRRTMARPESPTAARLVSRSPPRDRKWNGSVSSGAAPSGQPSGDLLRPDGTATAPPSPSAELLLAAGSGERSAASAVSAAAASPVYSACRWTRSKHRHPAYVSAAAHVPGVGDVSVPTSAMEERRLLAEKRQHPPMESVDGTHAGLSAVTRKKQRARGDPRAVLVDGTAAVLSDAFGTYAVAGEGDPPATGRRLYVTTRSASAPKDRASFEVPKHETVLAHYKPVWDDSRTSRLPAAALGRPVVWDRLLSDAETIEMEAMAHAARDHPCDATPLMLERDFTTLHKKLRRYRSRLAKAIAVVEAAAKHAEDVREHEANALEELRGTPLVVKKGQGYSPMPEEVGFMRALDRLGGAAVEAGFVLSSHLTKLEAEAARVMRWEAITRAHLSSLEARASRPPQAPSFQASAANDAELFRMRSDFQLAASLVSVASFTCKAAVDDASKWSVKCAQTSRICVAAMHRVLRSPTRLGIASRLLSWTHGMDTFITAVVRGEVVLDAGQPTNELLRGHYLLAPP</sequence>
<dbReference type="Pfam" id="PF13833">
    <property type="entry name" value="EF-hand_8"/>
    <property type="match status" value="1"/>
</dbReference>
<evidence type="ECO:0000256" key="1">
    <source>
        <dbReference type="ARBA" id="ARBA00022723"/>
    </source>
</evidence>
<dbReference type="AlphaFoldDB" id="A0A0M0K355"/>